<keyword evidence="2 8" id="KW-0378">Hydrolase</keyword>
<evidence type="ECO:0000313" key="8">
    <source>
        <dbReference type="EMBL" id="MPL62787.1"/>
    </source>
</evidence>
<dbReference type="PANTHER" id="PTHR47961">
    <property type="entry name" value="DNA POLYMERASE THETA, PUTATIVE (AFU_ORTHOLOGUE AFUA_1G05260)-RELATED"/>
    <property type="match status" value="1"/>
</dbReference>
<evidence type="ECO:0000256" key="5">
    <source>
        <dbReference type="SAM" id="MobiDB-lite"/>
    </source>
</evidence>
<dbReference type="Pfam" id="PF19131">
    <property type="entry name" value="DUF5814"/>
    <property type="match status" value="1"/>
</dbReference>
<dbReference type="InterPro" id="IPR043852">
    <property type="entry name" value="DUF5814"/>
</dbReference>
<name>A0A644T8H7_9ZZZZ</name>
<sequence>MIILKKAKRSWELYPIGSPKGALNTRRTPDFIGIIKFKETPNGLSINKFIAKYPQDEEKLLPPSEAMKLLKKQVVFLVSKDQKIEEFLTSHGIQTRFTKICSHCAYEGYITIINSNFSYDYHNQLICKTCAEDTIKRELKLQGYDKKTYKNFKRILNKTGNLNEVLKIIDHKFDPLANTNLTLFDKITVKKSKIPKIPIKRLKIPNKFKKVLDKDDNNYLLPIQYLSIKKGLMKDKSLLVVSATASGKTLVGELAGIPKALNGKKFIFLTPLVALANQKYRDFKKKYEPLGLKVSIKVGMNRVKAKEEIKFPESNLTDSDIIVGTYEGIDFLLRSGNSSALKELGTVLIDEIHTLDDEDRGIRLNGMIKRIEKIYPNAQIIGLSATIKNPKQLSNEFKMDLVEYDQRPVPLERHLVFVKSDIEKRNLIRKLIIKEFNHNSSKGFSGQTIVFTNSRRKTHQISDYLTRKRIKSAAYHGGLSYFKKERIEKDFANGKISAVVTTAALAAGVDFPASQVIFETLIMGNKWISANEFSQMIGRAGRPTYHDRGVVYLLPEISNKFDNESEESMAISLLESDVEKVHIDYNESDLLEQLLADVCSYSLNNTKDINDFYKNIQIPINIEMAINELYDKKLIKMNELNSKKKIKLNKLNDIKLNKLNDKKLIKSNNEKFINEKIMPTKYGKAVSMSFLSIENGEFIKKSLNKLSKILKKQNNKIIKLKKNNKENKNLNNIDKKISENLIKKDNESFKNKNENKNNKNKNEKNNNKNNNKKNKNNVNIEINNEIINIAIDLGYYENAYIAPSVHKQIVNALKTNFSTRLFSDSTLDIISSGETIDKLDKKFQEALLKIQVDFLRCECEEKPFCNCLSIGISKFIINERLKRKDPTDISRKLLKHYQIQTYPGDIFSWLDNLIRNLEAIERIASAYNQKKYANITRKIIKRIEKG</sequence>
<feature type="compositionally biased region" description="Basic and acidic residues" evidence="5">
    <location>
        <begin position="744"/>
        <end position="766"/>
    </location>
</feature>
<gene>
    <name evidence="8" type="primary">rhlB_1</name>
    <name evidence="8" type="ORF">SDC9_08407</name>
</gene>
<dbReference type="SMART" id="SM00490">
    <property type="entry name" value="HELICc"/>
    <property type="match status" value="1"/>
</dbReference>
<evidence type="ECO:0000259" key="7">
    <source>
        <dbReference type="PROSITE" id="PS51194"/>
    </source>
</evidence>
<dbReference type="Gene3D" id="3.40.50.300">
    <property type="entry name" value="P-loop containing nucleotide triphosphate hydrolases"/>
    <property type="match status" value="2"/>
</dbReference>
<proteinExistence type="predicted"/>
<organism evidence="8">
    <name type="scientific">bioreactor metagenome</name>
    <dbReference type="NCBI Taxonomy" id="1076179"/>
    <lineage>
        <taxon>unclassified sequences</taxon>
        <taxon>metagenomes</taxon>
        <taxon>ecological metagenomes</taxon>
    </lineage>
</organism>
<dbReference type="AlphaFoldDB" id="A0A644T8H7"/>
<dbReference type="Pfam" id="PF00270">
    <property type="entry name" value="DEAD"/>
    <property type="match status" value="1"/>
</dbReference>
<dbReference type="Pfam" id="PF00271">
    <property type="entry name" value="Helicase_C"/>
    <property type="match status" value="1"/>
</dbReference>
<dbReference type="EMBL" id="VSSQ01000019">
    <property type="protein sequence ID" value="MPL62787.1"/>
    <property type="molecule type" value="Genomic_DNA"/>
</dbReference>
<evidence type="ECO:0000256" key="4">
    <source>
        <dbReference type="ARBA" id="ARBA00022840"/>
    </source>
</evidence>
<dbReference type="InterPro" id="IPR027417">
    <property type="entry name" value="P-loop_NTPase"/>
</dbReference>
<dbReference type="GO" id="GO:0016787">
    <property type="term" value="F:hydrolase activity"/>
    <property type="evidence" value="ECO:0007669"/>
    <property type="project" value="UniProtKB-KW"/>
</dbReference>
<dbReference type="InterPro" id="IPR050474">
    <property type="entry name" value="Hel308_SKI2-like"/>
</dbReference>
<protein>
    <submittedName>
        <fullName evidence="8">ATP-dependent RNA helicase RhlB</fullName>
        <ecNumber evidence="8">3.6.4.13</ecNumber>
    </submittedName>
</protein>
<comment type="caution">
    <text evidence="8">The sequence shown here is derived from an EMBL/GenBank/DDBJ whole genome shotgun (WGS) entry which is preliminary data.</text>
</comment>
<dbReference type="InterPro" id="IPR001650">
    <property type="entry name" value="Helicase_C-like"/>
</dbReference>
<dbReference type="SMART" id="SM00487">
    <property type="entry name" value="DEXDc"/>
    <property type="match status" value="1"/>
</dbReference>
<dbReference type="PROSITE" id="PS51192">
    <property type="entry name" value="HELICASE_ATP_BIND_1"/>
    <property type="match status" value="1"/>
</dbReference>
<dbReference type="GO" id="GO:0003724">
    <property type="term" value="F:RNA helicase activity"/>
    <property type="evidence" value="ECO:0007669"/>
    <property type="project" value="UniProtKB-EC"/>
</dbReference>
<feature type="region of interest" description="Disordered" evidence="5">
    <location>
        <begin position="744"/>
        <end position="776"/>
    </location>
</feature>
<dbReference type="InterPro" id="IPR011545">
    <property type="entry name" value="DEAD/DEAH_box_helicase_dom"/>
</dbReference>
<dbReference type="PROSITE" id="PS51194">
    <property type="entry name" value="HELICASE_CTER"/>
    <property type="match status" value="1"/>
</dbReference>
<dbReference type="EC" id="3.6.4.13" evidence="8"/>
<dbReference type="PANTHER" id="PTHR47961:SF1">
    <property type="entry name" value="ATP-DEPENDENT HELICASE MJ1401-RELATED"/>
    <property type="match status" value="1"/>
</dbReference>
<feature type="domain" description="Helicase C-terminal" evidence="7">
    <location>
        <begin position="410"/>
        <end position="586"/>
    </location>
</feature>
<evidence type="ECO:0000256" key="2">
    <source>
        <dbReference type="ARBA" id="ARBA00022801"/>
    </source>
</evidence>
<dbReference type="GO" id="GO:0005524">
    <property type="term" value="F:ATP binding"/>
    <property type="evidence" value="ECO:0007669"/>
    <property type="project" value="UniProtKB-KW"/>
</dbReference>
<evidence type="ECO:0000256" key="3">
    <source>
        <dbReference type="ARBA" id="ARBA00022806"/>
    </source>
</evidence>
<keyword evidence="3 8" id="KW-0347">Helicase</keyword>
<reference evidence="8" key="1">
    <citation type="submission" date="2019-08" db="EMBL/GenBank/DDBJ databases">
        <authorList>
            <person name="Kucharzyk K."/>
            <person name="Murdoch R.W."/>
            <person name="Higgins S."/>
            <person name="Loffler F."/>
        </authorList>
    </citation>
    <scope>NUCLEOTIDE SEQUENCE</scope>
</reference>
<dbReference type="GO" id="GO:0003676">
    <property type="term" value="F:nucleic acid binding"/>
    <property type="evidence" value="ECO:0007669"/>
    <property type="project" value="InterPro"/>
</dbReference>
<dbReference type="InterPro" id="IPR014001">
    <property type="entry name" value="Helicase_ATP-bd"/>
</dbReference>
<feature type="domain" description="Helicase ATP-binding" evidence="6">
    <location>
        <begin position="229"/>
        <end position="405"/>
    </location>
</feature>
<evidence type="ECO:0000259" key="6">
    <source>
        <dbReference type="PROSITE" id="PS51192"/>
    </source>
</evidence>
<dbReference type="SUPFAM" id="SSF52540">
    <property type="entry name" value="P-loop containing nucleoside triphosphate hydrolases"/>
    <property type="match status" value="1"/>
</dbReference>
<keyword evidence="4" id="KW-0067">ATP-binding</keyword>
<evidence type="ECO:0000256" key="1">
    <source>
        <dbReference type="ARBA" id="ARBA00022741"/>
    </source>
</evidence>
<accession>A0A644T8H7</accession>
<keyword evidence="1" id="KW-0547">Nucleotide-binding</keyword>